<dbReference type="GO" id="GO:0009349">
    <property type="term" value="C:riboflavin synthase complex"/>
    <property type="evidence" value="ECO:0007669"/>
    <property type="project" value="UniProtKB-UniRule"/>
</dbReference>
<comment type="catalytic activity">
    <reaction evidence="5 7">
        <text>(2S)-2-hydroxy-3-oxobutyl phosphate + 5-amino-6-(D-ribitylamino)uracil = 6,7-dimethyl-8-(1-D-ribityl)lumazine + phosphate + 2 H2O + H(+)</text>
        <dbReference type="Rhea" id="RHEA:26152"/>
        <dbReference type="ChEBI" id="CHEBI:15377"/>
        <dbReference type="ChEBI" id="CHEBI:15378"/>
        <dbReference type="ChEBI" id="CHEBI:15934"/>
        <dbReference type="ChEBI" id="CHEBI:43474"/>
        <dbReference type="ChEBI" id="CHEBI:58201"/>
        <dbReference type="ChEBI" id="CHEBI:58830"/>
        <dbReference type="EC" id="2.5.1.78"/>
    </reaction>
</comment>
<dbReference type="Pfam" id="PF00885">
    <property type="entry name" value="DMRL_synthase"/>
    <property type="match status" value="1"/>
</dbReference>
<sequence>MGRRVQRRGCPVSRRVSGSLNGEGLRVGIVVAEFNDFITSRLLEGALAGLEAHGVSDDDVTIASVPGSFEIPLISKKLAESGQHDAVICLGAVIRGETDHYNLGAGEATKGIANASVSSGVPVIFGVLTTDTLEQAINRAGGKQGNNGYGAAVAAVRMANLVRAIDTA</sequence>
<dbReference type="EC" id="2.5.1.78" evidence="7"/>
<reference evidence="8" key="1">
    <citation type="submission" date="2023-03" db="EMBL/GenBank/DDBJ databases">
        <authorList>
            <person name="Steffen K."/>
            <person name="Cardenas P."/>
        </authorList>
    </citation>
    <scope>NUCLEOTIDE SEQUENCE</scope>
</reference>
<dbReference type="EMBL" id="CASHTH010000055">
    <property type="protein sequence ID" value="CAI7990089.1"/>
    <property type="molecule type" value="Genomic_DNA"/>
</dbReference>
<dbReference type="Gene3D" id="3.40.50.960">
    <property type="entry name" value="Lumazine/riboflavin synthase"/>
    <property type="match status" value="1"/>
</dbReference>
<proteinExistence type="inferred from homology"/>
<evidence type="ECO:0000256" key="6">
    <source>
        <dbReference type="ARBA" id="ARBA00063688"/>
    </source>
</evidence>
<dbReference type="Proteomes" id="UP001174909">
    <property type="component" value="Unassembled WGS sequence"/>
</dbReference>
<comment type="similarity">
    <text evidence="2 7">Belongs to the DMRL synthase family.</text>
</comment>
<comment type="pathway">
    <text evidence="1 7">Cofactor biosynthesis; riboflavin biosynthesis; riboflavin from 2-hydroxy-3-oxobutyl phosphate and 5-amino-6-(D-ribitylamino)uracil: step 1/2.</text>
</comment>
<evidence type="ECO:0000313" key="8">
    <source>
        <dbReference type="EMBL" id="CAI7990089.1"/>
    </source>
</evidence>
<comment type="subunit">
    <text evidence="6">Oligomer forming an icosahedral capsid.</text>
</comment>
<dbReference type="AlphaFoldDB" id="A0AA35VY36"/>
<keyword evidence="3 7" id="KW-0686">Riboflavin biosynthesis</keyword>
<dbReference type="PANTHER" id="PTHR21058">
    <property type="entry name" value="6,7-DIMETHYL-8-RIBITYLLUMAZINE SYNTHASE DMRL SYNTHASE LUMAZINE SYNTHASE"/>
    <property type="match status" value="1"/>
</dbReference>
<evidence type="ECO:0000256" key="5">
    <source>
        <dbReference type="ARBA" id="ARBA00048785"/>
    </source>
</evidence>
<name>A0AA35VY36_GEOBA</name>
<dbReference type="FunFam" id="3.40.50.960:FF:000001">
    <property type="entry name" value="6,7-dimethyl-8-ribityllumazine synthase"/>
    <property type="match status" value="1"/>
</dbReference>
<comment type="caution">
    <text evidence="8">The sequence shown here is derived from an EMBL/GenBank/DDBJ whole genome shotgun (WGS) entry which is preliminary data.</text>
</comment>
<keyword evidence="9" id="KW-1185">Reference proteome</keyword>
<evidence type="ECO:0000256" key="4">
    <source>
        <dbReference type="ARBA" id="ARBA00022679"/>
    </source>
</evidence>
<dbReference type="SUPFAM" id="SSF52121">
    <property type="entry name" value="Lumazine synthase"/>
    <property type="match status" value="1"/>
</dbReference>
<dbReference type="GO" id="GO:0000906">
    <property type="term" value="F:6,7-dimethyl-8-ribityllumazine synthase activity"/>
    <property type="evidence" value="ECO:0007669"/>
    <property type="project" value="UniProtKB-EC"/>
</dbReference>
<dbReference type="CDD" id="cd09209">
    <property type="entry name" value="Lumazine_synthase-I"/>
    <property type="match status" value="1"/>
</dbReference>
<evidence type="ECO:0000256" key="2">
    <source>
        <dbReference type="ARBA" id="ARBA00007424"/>
    </source>
</evidence>
<dbReference type="NCBIfam" id="TIGR00114">
    <property type="entry name" value="lumazine-synth"/>
    <property type="match status" value="1"/>
</dbReference>
<dbReference type="HAMAP" id="MF_00178">
    <property type="entry name" value="Lumazine_synth"/>
    <property type="match status" value="1"/>
</dbReference>
<dbReference type="InterPro" id="IPR036467">
    <property type="entry name" value="LS/RS_sf"/>
</dbReference>
<evidence type="ECO:0000256" key="3">
    <source>
        <dbReference type="ARBA" id="ARBA00022619"/>
    </source>
</evidence>
<dbReference type="InterPro" id="IPR002180">
    <property type="entry name" value="LS/RS"/>
</dbReference>
<evidence type="ECO:0000313" key="9">
    <source>
        <dbReference type="Proteomes" id="UP001174909"/>
    </source>
</evidence>
<evidence type="ECO:0000256" key="7">
    <source>
        <dbReference type="RuleBase" id="RU003795"/>
    </source>
</evidence>
<evidence type="ECO:0000256" key="1">
    <source>
        <dbReference type="ARBA" id="ARBA00004917"/>
    </source>
</evidence>
<dbReference type="PANTHER" id="PTHR21058:SF0">
    <property type="entry name" value="6,7-DIMETHYL-8-RIBITYLLUMAZINE SYNTHASE"/>
    <property type="match status" value="1"/>
</dbReference>
<dbReference type="GO" id="GO:0009231">
    <property type="term" value="P:riboflavin biosynthetic process"/>
    <property type="evidence" value="ECO:0007669"/>
    <property type="project" value="UniProtKB-KW"/>
</dbReference>
<keyword evidence="4 7" id="KW-0808">Transferase</keyword>
<accession>A0AA35VY36</accession>
<organism evidence="8 9">
    <name type="scientific">Geodia barretti</name>
    <name type="common">Barrett's horny sponge</name>
    <dbReference type="NCBI Taxonomy" id="519541"/>
    <lineage>
        <taxon>Eukaryota</taxon>
        <taxon>Metazoa</taxon>
        <taxon>Porifera</taxon>
        <taxon>Demospongiae</taxon>
        <taxon>Heteroscleromorpha</taxon>
        <taxon>Tetractinellida</taxon>
        <taxon>Astrophorina</taxon>
        <taxon>Geodiidae</taxon>
        <taxon>Geodia</taxon>
    </lineage>
</organism>
<protein>
    <recommendedName>
        <fullName evidence="7">6,7-dimethyl-8-ribityllumazine synthase</fullName>
        <shortName evidence="7">DMRL synthase</shortName>
        <ecNumber evidence="7">2.5.1.78</ecNumber>
    </recommendedName>
</protein>
<dbReference type="InterPro" id="IPR034964">
    <property type="entry name" value="LS"/>
</dbReference>
<gene>
    <name evidence="8" type="ORF">GBAR_LOCUS414</name>
</gene>
<dbReference type="GO" id="GO:0005829">
    <property type="term" value="C:cytosol"/>
    <property type="evidence" value="ECO:0007669"/>
    <property type="project" value="TreeGrafter"/>
</dbReference>
<comment type="function">
    <text evidence="7">Catalyzes the formation of 6,7-dimethyl-8-ribityllumazine by condensation of 5-amino-6-(D-ribitylamino)uracil with 3,4-dihydroxy-2-butanone 4-phosphate. This is the penultimate step in the biosynthesis of riboflavin.</text>
</comment>